<dbReference type="EMBL" id="CM004474">
    <property type="protein sequence ID" value="OCT81582.1"/>
    <property type="molecule type" value="Genomic_DNA"/>
</dbReference>
<name>A0A974CZP4_XENLA</name>
<dbReference type="AlphaFoldDB" id="A0A974CZP4"/>
<sequence length="82" mass="9645">MYIKVVFTSRGRSAFPFHYFFSITFCLESVRAKGQPPPQPLNTCNKFLSRHEKVLAERKSTFTEKPFLHKQRAINLCLSRCY</sequence>
<protein>
    <submittedName>
        <fullName evidence="1">Uncharacterized protein</fullName>
    </submittedName>
</protein>
<proteinExistence type="predicted"/>
<evidence type="ECO:0000313" key="2">
    <source>
        <dbReference type="Proteomes" id="UP000694892"/>
    </source>
</evidence>
<dbReference type="Proteomes" id="UP000694892">
    <property type="component" value="Chromosome 5L"/>
</dbReference>
<reference evidence="2" key="1">
    <citation type="journal article" date="2016" name="Nature">
        <title>Genome evolution in the allotetraploid frog Xenopus laevis.</title>
        <authorList>
            <person name="Session A.M."/>
            <person name="Uno Y."/>
            <person name="Kwon T."/>
            <person name="Chapman J.A."/>
            <person name="Toyoda A."/>
            <person name="Takahashi S."/>
            <person name="Fukui A."/>
            <person name="Hikosaka A."/>
            <person name="Suzuki A."/>
            <person name="Kondo M."/>
            <person name="van Heeringen S.J."/>
            <person name="Quigley I."/>
            <person name="Heinz S."/>
            <person name="Ogino H."/>
            <person name="Ochi H."/>
            <person name="Hellsten U."/>
            <person name="Lyons J.B."/>
            <person name="Simakov O."/>
            <person name="Putnam N."/>
            <person name="Stites J."/>
            <person name="Kuroki Y."/>
            <person name="Tanaka T."/>
            <person name="Michiue T."/>
            <person name="Watanabe M."/>
            <person name="Bogdanovic O."/>
            <person name="Lister R."/>
            <person name="Georgiou G."/>
            <person name="Paranjpe S.S."/>
            <person name="van Kruijsbergen I."/>
            <person name="Shu S."/>
            <person name="Carlson J."/>
            <person name="Kinoshita T."/>
            <person name="Ohta Y."/>
            <person name="Mawaribuchi S."/>
            <person name="Jenkins J."/>
            <person name="Grimwood J."/>
            <person name="Schmutz J."/>
            <person name="Mitros T."/>
            <person name="Mozaffari S.V."/>
            <person name="Suzuki Y."/>
            <person name="Haramoto Y."/>
            <person name="Yamamoto T.S."/>
            <person name="Takagi C."/>
            <person name="Heald R."/>
            <person name="Miller K."/>
            <person name="Haudenschild C."/>
            <person name="Kitzman J."/>
            <person name="Nakayama T."/>
            <person name="Izutsu Y."/>
            <person name="Robert J."/>
            <person name="Fortriede J."/>
            <person name="Burns K."/>
            <person name="Lotay V."/>
            <person name="Karimi K."/>
            <person name="Yasuoka Y."/>
            <person name="Dichmann D.S."/>
            <person name="Flajnik M.F."/>
            <person name="Houston D.W."/>
            <person name="Shendure J."/>
            <person name="DuPasquier L."/>
            <person name="Vize P.D."/>
            <person name="Zorn A.M."/>
            <person name="Ito M."/>
            <person name="Marcotte E.M."/>
            <person name="Wallingford J.B."/>
            <person name="Ito Y."/>
            <person name="Asashima M."/>
            <person name="Ueno N."/>
            <person name="Matsuda Y."/>
            <person name="Veenstra G.J."/>
            <person name="Fujiyama A."/>
            <person name="Harland R.M."/>
            <person name="Taira M."/>
            <person name="Rokhsar D.S."/>
        </authorList>
    </citation>
    <scope>NUCLEOTIDE SEQUENCE [LARGE SCALE GENOMIC DNA]</scope>
    <source>
        <strain evidence="2">J</strain>
    </source>
</reference>
<organism evidence="1 2">
    <name type="scientific">Xenopus laevis</name>
    <name type="common">African clawed frog</name>
    <dbReference type="NCBI Taxonomy" id="8355"/>
    <lineage>
        <taxon>Eukaryota</taxon>
        <taxon>Metazoa</taxon>
        <taxon>Chordata</taxon>
        <taxon>Craniata</taxon>
        <taxon>Vertebrata</taxon>
        <taxon>Euteleostomi</taxon>
        <taxon>Amphibia</taxon>
        <taxon>Batrachia</taxon>
        <taxon>Anura</taxon>
        <taxon>Pipoidea</taxon>
        <taxon>Pipidae</taxon>
        <taxon>Xenopodinae</taxon>
        <taxon>Xenopus</taxon>
        <taxon>Xenopus</taxon>
    </lineage>
</organism>
<evidence type="ECO:0000313" key="1">
    <source>
        <dbReference type="EMBL" id="OCT81582.1"/>
    </source>
</evidence>
<gene>
    <name evidence="1" type="ORF">XELAEV_18028405mg</name>
</gene>
<accession>A0A974CZP4</accession>